<keyword evidence="1" id="KW-0812">Transmembrane</keyword>
<feature type="transmembrane region" description="Helical" evidence="1">
    <location>
        <begin position="308"/>
        <end position="324"/>
    </location>
</feature>
<evidence type="ECO:0000313" key="2">
    <source>
        <dbReference type="EMBL" id="MER6905560.1"/>
    </source>
</evidence>
<comment type="caution">
    <text evidence="2">The sequence shown here is derived from an EMBL/GenBank/DDBJ whole genome shotgun (WGS) entry which is preliminary data.</text>
</comment>
<keyword evidence="3" id="KW-1185">Reference proteome</keyword>
<keyword evidence="1" id="KW-0472">Membrane</keyword>
<dbReference type="RefSeq" id="WP_350716159.1">
    <property type="nucleotide sequence ID" value="NZ_JBEPCO010000004.1"/>
</dbReference>
<organism evidence="2 3">
    <name type="scientific">Streptomyces flaveolus</name>
    <dbReference type="NCBI Taxonomy" id="67297"/>
    <lineage>
        <taxon>Bacteria</taxon>
        <taxon>Bacillati</taxon>
        <taxon>Actinomycetota</taxon>
        <taxon>Actinomycetes</taxon>
        <taxon>Kitasatosporales</taxon>
        <taxon>Streptomycetaceae</taxon>
        <taxon>Streptomyces</taxon>
    </lineage>
</organism>
<feature type="transmembrane region" description="Helical" evidence="1">
    <location>
        <begin position="111"/>
        <end position="134"/>
    </location>
</feature>
<accession>A0ABV1VGE6</accession>
<gene>
    <name evidence="2" type="ORF">ABT322_17605</name>
</gene>
<sequence length="379" mass="40878">MSRTATEALRAAAFGCAAVAVALCLVYDRADGTRWDVLAALAAGAVCAGGWAVATRGEPVPAPGPRQWNGLPSVLPRNPVDWYTVAGMLLAAVAPFAAYRFAADGEVNDGLLVLGAFPLVVWVLLFVPVLWKLLARTLPERHRLLAQDAKSGRVFAVRFESAGAEWARMVEEDNPKLIDPRPEIARMLKVRDEHGKWYGVQGLLPGLFGQSTVGEVSHFGAKFKGGHVWIMWPERWERVLAVARRQGPPAYPVAIVSETGEMIWGYAAIDFTDRYLTDPANLCPTVPGLAARTLRPRPAFRAAVHGRMYLRLAVAVAALIPLLLDMVSGAASAWLGLLAAVALIDAPFAASRANARIPDRTRWSVPPVADLRTSNGAAR</sequence>
<feature type="transmembrane region" description="Helical" evidence="1">
    <location>
        <begin position="330"/>
        <end position="350"/>
    </location>
</feature>
<dbReference type="EMBL" id="JBEPCV010000016">
    <property type="protein sequence ID" value="MER6905560.1"/>
    <property type="molecule type" value="Genomic_DNA"/>
</dbReference>
<evidence type="ECO:0000256" key="1">
    <source>
        <dbReference type="SAM" id="Phobius"/>
    </source>
</evidence>
<keyword evidence="1" id="KW-1133">Transmembrane helix</keyword>
<dbReference type="Proteomes" id="UP001490330">
    <property type="component" value="Unassembled WGS sequence"/>
</dbReference>
<protein>
    <submittedName>
        <fullName evidence="2">Uncharacterized protein</fullName>
    </submittedName>
</protein>
<reference evidence="2 3" key="1">
    <citation type="submission" date="2024-06" db="EMBL/GenBank/DDBJ databases">
        <title>The Natural Products Discovery Center: Release of the First 8490 Sequenced Strains for Exploring Actinobacteria Biosynthetic Diversity.</title>
        <authorList>
            <person name="Kalkreuter E."/>
            <person name="Kautsar S.A."/>
            <person name="Yang D."/>
            <person name="Bader C.D."/>
            <person name="Teijaro C.N."/>
            <person name="Fluegel L."/>
            <person name="Davis C.M."/>
            <person name="Simpson J.R."/>
            <person name="Lauterbach L."/>
            <person name="Steele A.D."/>
            <person name="Gui C."/>
            <person name="Meng S."/>
            <person name="Li G."/>
            <person name="Viehrig K."/>
            <person name="Ye F."/>
            <person name="Su P."/>
            <person name="Kiefer A.F."/>
            <person name="Nichols A."/>
            <person name="Cepeda A.J."/>
            <person name="Yan W."/>
            <person name="Fan B."/>
            <person name="Jiang Y."/>
            <person name="Adhikari A."/>
            <person name="Zheng C.-J."/>
            <person name="Schuster L."/>
            <person name="Cowan T.M."/>
            <person name="Smanski M.J."/>
            <person name="Chevrette M.G."/>
            <person name="De Carvalho L.P.S."/>
            <person name="Shen B."/>
        </authorList>
    </citation>
    <scope>NUCLEOTIDE SEQUENCE [LARGE SCALE GENOMIC DNA]</scope>
    <source>
        <strain evidence="2 3">NPDC000632</strain>
    </source>
</reference>
<feature type="transmembrane region" description="Helical" evidence="1">
    <location>
        <begin position="80"/>
        <end position="99"/>
    </location>
</feature>
<proteinExistence type="predicted"/>
<name>A0ABV1VGE6_9ACTN</name>
<evidence type="ECO:0000313" key="3">
    <source>
        <dbReference type="Proteomes" id="UP001490330"/>
    </source>
</evidence>